<keyword evidence="2" id="KW-1185">Reference proteome</keyword>
<gene>
    <name evidence="1" type="ORF">BJ138DRAFT_1164288</name>
</gene>
<comment type="caution">
    <text evidence="1">The sequence shown here is derived from an EMBL/GenBank/DDBJ whole genome shotgun (WGS) entry which is preliminary data.</text>
</comment>
<evidence type="ECO:0000313" key="1">
    <source>
        <dbReference type="EMBL" id="KAH7905706.1"/>
    </source>
</evidence>
<organism evidence="1 2">
    <name type="scientific">Hygrophoropsis aurantiaca</name>
    <dbReference type="NCBI Taxonomy" id="72124"/>
    <lineage>
        <taxon>Eukaryota</taxon>
        <taxon>Fungi</taxon>
        <taxon>Dikarya</taxon>
        <taxon>Basidiomycota</taxon>
        <taxon>Agaricomycotina</taxon>
        <taxon>Agaricomycetes</taxon>
        <taxon>Agaricomycetidae</taxon>
        <taxon>Boletales</taxon>
        <taxon>Coniophorineae</taxon>
        <taxon>Hygrophoropsidaceae</taxon>
        <taxon>Hygrophoropsis</taxon>
    </lineage>
</organism>
<dbReference type="Proteomes" id="UP000790377">
    <property type="component" value="Unassembled WGS sequence"/>
</dbReference>
<protein>
    <submittedName>
        <fullName evidence="1">Aegerolysin-domain-containing protein</fullName>
    </submittedName>
</protein>
<proteinExistence type="predicted"/>
<reference evidence="1" key="1">
    <citation type="journal article" date="2021" name="New Phytol.">
        <title>Evolutionary innovations through gain and loss of genes in the ectomycorrhizal Boletales.</title>
        <authorList>
            <person name="Wu G."/>
            <person name="Miyauchi S."/>
            <person name="Morin E."/>
            <person name="Kuo A."/>
            <person name="Drula E."/>
            <person name="Varga T."/>
            <person name="Kohler A."/>
            <person name="Feng B."/>
            <person name="Cao Y."/>
            <person name="Lipzen A."/>
            <person name="Daum C."/>
            <person name="Hundley H."/>
            <person name="Pangilinan J."/>
            <person name="Johnson J."/>
            <person name="Barry K."/>
            <person name="LaButti K."/>
            <person name="Ng V."/>
            <person name="Ahrendt S."/>
            <person name="Min B."/>
            <person name="Choi I.G."/>
            <person name="Park H."/>
            <person name="Plett J.M."/>
            <person name="Magnuson J."/>
            <person name="Spatafora J.W."/>
            <person name="Nagy L.G."/>
            <person name="Henrissat B."/>
            <person name="Grigoriev I.V."/>
            <person name="Yang Z.L."/>
            <person name="Xu J."/>
            <person name="Martin F.M."/>
        </authorList>
    </citation>
    <scope>NUCLEOTIDE SEQUENCE</scope>
    <source>
        <strain evidence="1">ATCC 28755</strain>
    </source>
</reference>
<name>A0ACB7ZX41_9AGAM</name>
<sequence>MLARDETPILMLVVKIRHWEGSAALDGRYKSLREILNSLATPFPRYYNRTNTSFHPHQPLSLIMSKEPRAYAQWVVLDITNSFRSNPLKVQNASLSWGKFYQNGNKDVELSANTINQIVIPPGSERSISSCGRENASSGTEGTIDLYDDTTKVCTLYWNCPWGSKTNNFEVRDVNKPGGYIVSNGPWNPSGGALGNIRIEVAVKG</sequence>
<dbReference type="EMBL" id="MU268138">
    <property type="protein sequence ID" value="KAH7905706.1"/>
    <property type="molecule type" value="Genomic_DNA"/>
</dbReference>
<evidence type="ECO:0000313" key="2">
    <source>
        <dbReference type="Proteomes" id="UP000790377"/>
    </source>
</evidence>
<accession>A0ACB7ZX41</accession>